<dbReference type="Pfam" id="PF12802">
    <property type="entry name" value="MarR_2"/>
    <property type="match status" value="1"/>
</dbReference>
<dbReference type="EMBL" id="QJSQ01000021">
    <property type="protein sequence ID" value="PYE18891.1"/>
    <property type="molecule type" value="Genomic_DNA"/>
</dbReference>
<accession>A0A2U1A4N4</accession>
<feature type="domain" description="HTH marR-type" evidence="1">
    <location>
        <begin position="26"/>
        <end position="158"/>
    </location>
</feature>
<dbReference type="InterPro" id="IPR000835">
    <property type="entry name" value="HTH_MarR-typ"/>
</dbReference>
<evidence type="ECO:0000313" key="2">
    <source>
        <dbReference type="EMBL" id="PYE18891.1"/>
    </source>
</evidence>
<evidence type="ECO:0000313" key="3">
    <source>
        <dbReference type="Proteomes" id="UP000247772"/>
    </source>
</evidence>
<dbReference type="PANTHER" id="PTHR33164">
    <property type="entry name" value="TRANSCRIPTIONAL REGULATOR, MARR FAMILY"/>
    <property type="match status" value="1"/>
</dbReference>
<organism evidence="2 3">
    <name type="scientific">Paraburkholderia silvatlantica</name>
    <dbReference type="NCBI Taxonomy" id="321895"/>
    <lineage>
        <taxon>Bacteria</taxon>
        <taxon>Pseudomonadati</taxon>
        <taxon>Pseudomonadota</taxon>
        <taxon>Betaproteobacteria</taxon>
        <taxon>Burkholderiales</taxon>
        <taxon>Burkholderiaceae</taxon>
        <taxon>Paraburkholderia</taxon>
    </lineage>
</organism>
<dbReference type="AlphaFoldDB" id="A0A2U1A4N4"/>
<proteinExistence type="predicted"/>
<dbReference type="Gene3D" id="1.10.10.10">
    <property type="entry name" value="Winged helix-like DNA-binding domain superfamily/Winged helix DNA-binding domain"/>
    <property type="match status" value="1"/>
</dbReference>
<name>A0A2U1A4N4_9BURK</name>
<dbReference type="InterPro" id="IPR036388">
    <property type="entry name" value="WH-like_DNA-bd_sf"/>
</dbReference>
<dbReference type="GO" id="GO:0003700">
    <property type="term" value="F:DNA-binding transcription factor activity"/>
    <property type="evidence" value="ECO:0007669"/>
    <property type="project" value="InterPro"/>
</dbReference>
<reference evidence="2 3" key="1">
    <citation type="submission" date="2018-06" db="EMBL/GenBank/DDBJ databases">
        <title>Genomic Encyclopedia of Type Strains, Phase IV (KMG-V): Genome sequencing to study the core and pangenomes of soil and plant-associated prokaryotes.</title>
        <authorList>
            <person name="Whitman W."/>
        </authorList>
    </citation>
    <scope>NUCLEOTIDE SEQUENCE [LARGE SCALE GENOMIC DNA]</scope>
    <source>
        <strain evidence="2 3">SRCL-318</strain>
    </source>
</reference>
<dbReference type="Proteomes" id="UP000247772">
    <property type="component" value="Unassembled WGS sequence"/>
</dbReference>
<dbReference type="InterPro" id="IPR039422">
    <property type="entry name" value="MarR/SlyA-like"/>
</dbReference>
<comment type="caution">
    <text evidence="2">The sequence shown here is derived from an EMBL/GenBank/DDBJ whole genome shotgun (WGS) entry which is preliminary data.</text>
</comment>
<gene>
    <name evidence="2" type="ORF">C7410_12185</name>
</gene>
<dbReference type="SUPFAM" id="SSF46785">
    <property type="entry name" value="Winged helix' DNA-binding domain"/>
    <property type="match status" value="1"/>
</dbReference>
<dbReference type="InterPro" id="IPR036390">
    <property type="entry name" value="WH_DNA-bd_sf"/>
</dbReference>
<dbReference type="PANTHER" id="PTHR33164:SF105">
    <property type="entry name" value="TRANSCRIPTIONAL REPRESSOR PROTEIN-RELATED"/>
    <property type="match status" value="1"/>
</dbReference>
<dbReference type="PROSITE" id="PS50995">
    <property type="entry name" value="HTH_MARR_2"/>
    <property type="match status" value="1"/>
</dbReference>
<evidence type="ECO:0000259" key="1">
    <source>
        <dbReference type="PROSITE" id="PS50995"/>
    </source>
</evidence>
<dbReference type="GO" id="GO:0006950">
    <property type="term" value="P:response to stress"/>
    <property type="evidence" value="ECO:0007669"/>
    <property type="project" value="TreeGrafter"/>
</dbReference>
<dbReference type="SMART" id="SM00347">
    <property type="entry name" value="HTH_MARR"/>
    <property type="match status" value="1"/>
</dbReference>
<protein>
    <submittedName>
        <fullName evidence="2">MarR family transcriptional regulator</fullName>
    </submittedName>
</protein>
<sequence>MMAGPREVDGIGIQAGNTMTKRIIREECNCFALRQAARFVTQLYERHLSQADVTAAQFTILSRLAGRPDATAAELSDDLVMDRTTLVRALKPLQRDGLVLTAAAEHDTRTLVYRLSAAGLRRYDKAHALWLDAQAEFERHMKRERAKALRSELFALTKAAAD</sequence>